<keyword evidence="2" id="KW-1185">Reference proteome</keyword>
<sequence length="234" mass="25956">MSEVETTIPISDSDKWTEGDFTIICSDGVRFKVPSRTLLYHSDVLANASELSGNSDKVLQFSDPDLEQSLTGDLFLELAVNAKLTIPAAGSDHELAKKLLAFVDFLQKYDCKPLWRHLHLACAEQLSKGKLRPQVAFVVGSAARDIDMCAIALGKMCENRRLPLKTVNGLRHLCDADPGTFSLELWNLISHEHAWAYCVAFRDCLTSADHCDESMRPHGLGSHFKATISRLPRS</sequence>
<dbReference type="AlphaFoldDB" id="K1WDS8"/>
<dbReference type="Proteomes" id="UP000006757">
    <property type="component" value="Unassembled WGS sequence"/>
</dbReference>
<evidence type="ECO:0008006" key="3">
    <source>
        <dbReference type="Google" id="ProtNLM"/>
    </source>
</evidence>
<name>K1WDS8_TRIAC</name>
<protein>
    <recommendedName>
        <fullName evidence="3">BTB domain-containing protein</fullName>
    </recommendedName>
</protein>
<reference evidence="1 2" key="1">
    <citation type="journal article" date="2012" name="Eukaryot. Cell">
        <title>Genome sequence of the Trichosporon asahii environmental strain CBS 8904.</title>
        <authorList>
            <person name="Yang R.Y."/>
            <person name="Li H.T."/>
            <person name="Zhu H."/>
            <person name="Zhou G.P."/>
            <person name="Wang M."/>
            <person name="Wang L."/>
        </authorList>
    </citation>
    <scope>NUCLEOTIDE SEQUENCE [LARGE SCALE GENOMIC DNA]</scope>
    <source>
        <strain evidence="1 2">CBS 8904</strain>
    </source>
</reference>
<comment type="caution">
    <text evidence="1">The sequence shown here is derived from an EMBL/GenBank/DDBJ whole genome shotgun (WGS) entry which is preliminary data.</text>
</comment>
<proteinExistence type="predicted"/>
<dbReference type="OrthoDB" id="2574774at2759"/>
<accession>K1WDS8</accession>
<gene>
    <name evidence="1" type="ORF">A1Q2_05937</name>
</gene>
<evidence type="ECO:0000313" key="1">
    <source>
        <dbReference type="EMBL" id="EKC99753.1"/>
    </source>
</evidence>
<dbReference type="EMBL" id="AMBO01000363">
    <property type="protein sequence ID" value="EKC99753.1"/>
    <property type="molecule type" value="Genomic_DNA"/>
</dbReference>
<dbReference type="STRING" id="1220162.K1WDS8"/>
<dbReference type="InParanoid" id="K1WDS8"/>
<evidence type="ECO:0000313" key="2">
    <source>
        <dbReference type="Proteomes" id="UP000006757"/>
    </source>
</evidence>
<dbReference type="HOGENOM" id="CLU_090088_1_0_1"/>
<organism evidence="1 2">
    <name type="scientific">Trichosporon asahii var. asahii (strain CBS 8904)</name>
    <name type="common">Yeast</name>
    <dbReference type="NCBI Taxonomy" id="1220162"/>
    <lineage>
        <taxon>Eukaryota</taxon>
        <taxon>Fungi</taxon>
        <taxon>Dikarya</taxon>
        <taxon>Basidiomycota</taxon>
        <taxon>Agaricomycotina</taxon>
        <taxon>Tremellomycetes</taxon>
        <taxon>Trichosporonales</taxon>
        <taxon>Trichosporonaceae</taxon>
        <taxon>Trichosporon</taxon>
    </lineage>
</organism>